<dbReference type="NCBIfam" id="TIGR00835">
    <property type="entry name" value="agcS"/>
    <property type="match status" value="1"/>
</dbReference>
<organism evidence="10 11">
    <name type="scientific">Marinobacterium mangrovicola</name>
    <dbReference type="NCBI Taxonomy" id="1476959"/>
    <lineage>
        <taxon>Bacteria</taxon>
        <taxon>Pseudomonadati</taxon>
        <taxon>Pseudomonadota</taxon>
        <taxon>Gammaproteobacteria</taxon>
        <taxon>Oceanospirillales</taxon>
        <taxon>Oceanospirillaceae</taxon>
        <taxon>Marinobacterium</taxon>
    </lineage>
</organism>
<keyword evidence="6 9" id="KW-0769">Symport</keyword>
<feature type="transmembrane region" description="Helical" evidence="9">
    <location>
        <begin position="13"/>
        <end position="37"/>
    </location>
</feature>
<dbReference type="AlphaFoldDB" id="A0A4R1G5N7"/>
<evidence type="ECO:0000256" key="2">
    <source>
        <dbReference type="ARBA" id="ARBA00009261"/>
    </source>
</evidence>
<evidence type="ECO:0000256" key="4">
    <source>
        <dbReference type="ARBA" id="ARBA00022475"/>
    </source>
</evidence>
<feature type="transmembrane region" description="Helical" evidence="9">
    <location>
        <begin position="288"/>
        <end position="311"/>
    </location>
</feature>
<dbReference type="GO" id="GO:0005283">
    <property type="term" value="F:amino acid:sodium symporter activity"/>
    <property type="evidence" value="ECO:0007669"/>
    <property type="project" value="InterPro"/>
</dbReference>
<keyword evidence="4" id="KW-1003">Cell membrane</keyword>
<evidence type="ECO:0000256" key="3">
    <source>
        <dbReference type="ARBA" id="ARBA00022448"/>
    </source>
</evidence>
<comment type="subcellular location">
    <subcellularLocation>
        <location evidence="9">Cell inner membrane</location>
        <topology evidence="9">Multi-pass membrane protein</topology>
    </subcellularLocation>
    <subcellularLocation>
        <location evidence="1">Cell membrane</location>
        <topology evidence="1">Multi-pass membrane protein</topology>
    </subcellularLocation>
</comment>
<evidence type="ECO:0000313" key="10">
    <source>
        <dbReference type="EMBL" id="TCK02964.1"/>
    </source>
</evidence>
<feature type="transmembrane region" description="Helical" evidence="9">
    <location>
        <begin position="374"/>
        <end position="393"/>
    </location>
</feature>
<comment type="caution">
    <text evidence="10">The sequence shown here is derived from an EMBL/GenBank/DDBJ whole genome shotgun (WGS) entry which is preliminary data.</text>
</comment>
<keyword evidence="7 9" id="KW-1133">Transmembrane helix</keyword>
<dbReference type="OrthoDB" id="9806926at2"/>
<keyword evidence="9" id="KW-0997">Cell inner membrane</keyword>
<dbReference type="Pfam" id="PF01235">
    <property type="entry name" value="Na_Ala_symp"/>
    <property type="match status" value="1"/>
</dbReference>
<keyword evidence="3 9" id="KW-0813">Transport</keyword>
<keyword evidence="11" id="KW-1185">Reference proteome</keyword>
<keyword evidence="8 9" id="KW-0472">Membrane</keyword>
<evidence type="ECO:0000313" key="11">
    <source>
        <dbReference type="Proteomes" id="UP000294546"/>
    </source>
</evidence>
<feature type="transmembrane region" description="Helical" evidence="9">
    <location>
        <begin position="138"/>
        <end position="158"/>
    </location>
</feature>
<feature type="transmembrane region" description="Helical" evidence="9">
    <location>
        <begin position="203"/>
        <end position="221"/>
    </location>
</feature>
<dbReference type="FunFam" id="1.20.1740.10:FF:000004">
    <property type="entry name" value="Sodium:alanine symporter family protein"/>
    <property type="match status" value="1"/>
</dbReference>
<dbReference type="EMBL" id="SMFU01000013">
    <property type="protein sequence ID" value="TCK02964.1"/>
    <property type="molecule type" value="Genomic_DNA"/>
</dbReference>
<protein>
    <submittedName>
        <fullName evidence="10">AGCS family alanine or glycine:cation symporter</fullName>
    </submittedName>
</protein>
<dbReference type="Gene3D" id="1.20.1740.10">
    <property type="entry name" value="Amino acid/polyamine transporter I"/>
    <property type="match status" value="1"/>
</dbReference>
<gene>
    <name evidence="10" type="ORF">CLV83_4017</name>
</gene>
<dbReference type="GO" id="GO:0005886">
    <property type="term" value="C:plasma membrane"/>
    <property type="evidence" value="ECO:0007669"/>
    <property type="project" value="UniProtKB-SubCell"/>
</dbReference>
<sequence>MLSLITDLLWSKVLIALLIALGVTFTVASNFSQFRYFGRMFRLLGRSFRHEGNHLSSFQALAMSVAGRVGAGNIAGVAVAITLGGPGAIFWMWVVGLMGMATSIYECSLAQLFKQTEPDGSYRGGPAFYIKHGLKNRWMAHLFSVLLMLTFGFAFPSLQSFTVSSSFESAFSIPAYATGIALAAVVGIIIFGGVRRIADAAQYVVPFMAIGYLVVALRVIGTNIESVPDILSLIVNSAFGLEQAVGGGVGAAILMGVKRGLFSNEAGLGSAPNTAAISYVKHPVEQGILQAFSVFVDTVILCTCTAIIILLSDIYQSGTDLGGVALTQNALAEHVGGWGVYFVSIALALFAFTSVMYSYYLGENSLSFMFGEKTTIFNAYRFLFLVLVVWGSAQNLSTVFAFADLTMGLLAIINLVALALLIKPVKRILNDYDQQLNQGVEEPQLDINQFNDLDLDKTAWVHPEEASSLAEGSPEHLLKMR</sequence>
<accession>A0A4R1G5N7</accession>
<comment type="similarity">
    <text evidence="2 9">Belongs to the alanine or glycine:cation symporter (AGCS) (TC 2.A.25) family.</text>
</comment>
<name>A0A4R1G5N7_9GAMM</name>
<evidence type="ECO:0000256" key="6">
    <source>
        <dbReference type="ARBA" id="ARBA00022847"/>
    </source>
</evidence>
<reference evidence="10 11" key="1">
    <citation type="submission" date="2019-03" db="EMBL/GenBank/DDBJ databases">
        <title>Genomic Encyclopedia of Archaeal and Bacterial Type Strains, Phase II (KMG-II): from individual species to whole genera.</title>
        <authorList>
            <person name="Goeker M."/>
        </authorList>
    </citation>
    <scope>NUCLEOTIDE SEQUENCE [LARGE SCALE GENOMIC DNA]</scope>
    <source>
        <strain evidence="10 11">DSM 27697</strain>
    </source>
</reference>
<feature type="transmembrane region" description="Helical" evidence="9">
    <location>
        <begin position="399"/>
        <end position="422"/>
    </location>
</feature>
<proteinExistence type="inferred from homology"/>
<dbReference type="Proteomes" id="UP000294546">
    <property type="component" value="Unassembled WGS sequence"/>
</dbReference>
<dbReference type="PRINTS" id="PR00175">
    <property type="entry name" value="NAALASMPORT"/>
</dbReference>
<feature type="transmembrane region" description="Helical" evidence="9">
    <location>
        <begin position="338"/>
        <end position="362"/>
    </location>
</feature>
<evidence type="ECO:0000256" key="9">
    <source>
        <dbReference type="RuleBase" id="RU363064"/>
    </source>
</evidence>
<keyword evidence="5 9" id="KW-0812">Transmembrane</keyword>
<dbReference type="PANTHER" id="PTHR30330:SF1">
    <property type="entry name" value="AMINO-ACID CARRIER PROTEIN ALST"/>
    <property type="match status" value="1"/>
</dbReference>
<dbReference type="InterPro" id="IPR001463">
    <property type="entry name" value="Na/Ala_symport"/>
</dbReference>
<evidence type="ECO:0000256" key="5">
    <source>
        <dbReference type="ARBA" id="ARBA00022692"/>
    </source>
</evidence>
<evidence type="ECO:0000256" key="7">
    <source>
        <dbReference type="ARBA" id="ARBA00022989"/>
    </source>
</evidence>
<dbReference type="RefSeq" id="WP_132296836.1">
    <property type="nucleotide sequence ID" value="NZ_SMFU01000013.1"/>
</dbReference>
<feature type="transmembrane region" description="Helical" evidence="9">
    <location>
        <begin position="233"/>
        <end position="254"/>
    </location>
</feature>
<feature type="transmembrane region" description="Helical" evidence="9">
    <location>
        <begin position="170"/>
        <end position="191"/>
    </location>
</feature>
<dbReference type="PANTHER" id="PTHR30330">
    <property type="entry name" value="AGSS FAMILY TRANSPORTER, SODIUM-ALANINE"/>
    <property type="match status" value="1"/>
</dbReference>
<evidence type="ECO:0000256" key="1">
    <source>
        <dbReference type="ARBA" id="ARBA00004651"/>
    </source>
</evidence>
<evidence type="ECO:0000256" key="8">
    <source>
        <dbReference type="ARBA" id="ARBA00023136"/>
    </source>
</evidence>